<dbReference type="InParanoid" id="A0A7N2M2J1"/>
<protein>
    <submittedName>
        <fullName evidence="2">Uncharacterized protein</fullName>
    </submittedName>
</protein>
<evidence type="ECO:0000313" key="3">
    <source>
        <dbReference type="Proteomes" id="UP000594261"/>
    </source>
</evidence>
<proteinExistence type="predicted"/>
<name>A0A7N2M2J1_QUELO</name>
<reference evidence="2 3" key="1">
    <citation type="journal article" date="2016" name="G3 (Bethesda)">
        <title>First Draft Assembly and Annotation of the Genome of a California Endemic Oak Quercus lobata Nee (Fagaceae).</title>
        <authorList>
            <person name="Sork V.L."/>
            <person name="Fitz-Gibbon S.T."/>
            <person name="Puiu D."/>
            <person name="Crepeau M."/>
            <person name="Gugger P.F."/>
            <person name="Sherman R."/>
            <person name="Stevens K."/>
            <person name="Langley C.H."/>
            <person name="Pellegrini M."/>
            <person name="Salzberg S.L."/>
        </authorList>
    </citation>
    <scope>NUCLEOTIDE SEQUENCE [LARGE SCALE GENOMIC DNA]</scope>
    <source>
        <strain evidence="2 3">cv. SW786</strain>
    </source>
</reference>
<dbReference type="AlphaFoldDB" id="A0A7N2M2J1"/>
<dbReference type="EnsemblPlants" id="QL07p002898:mrna">
    <property type="protein sequence ID" value="QL07p002898:mrna"/>
    <property type="gene ID" value="QL07p002898"/>
</dbReference>
<dbReference type="Gramene" id="QL07p002898:mrna">
    <property type="protein sequence ID" value="QL07p002898:mrna"/>
    <property type="gene ID" value="QL07p002898"/>
</dbReference>
<evidence type="ECO:0000313" key="2">
    <source>
        <dbReference type="EnsemblPlants" id="QL07p002898:mrna"/>
    </source>
</evidence>
<reference evidence="2" key="2">
    <citation type="submission" date="2021-01" db="UniProtKB">
        <authorList>
            <consortium name="EnsemblPlants"/>
        </authorList>
    </citation>
    <scope>IDENTIFICATION</scope>
</reference>
<dbReference type="EMBL" id="LRBV02000007">
    <property type="status" value="NOT_ANNOTATED_CDS"/>
    <property type="molecule type" value="Genomic_DNA"/>
</dbReference>
<accession>A0A7N2M2J1</accession>
<feature type="compositionally biased region" description="Basic residues" evidence="1">
    <location>
        <begin position="80"/>
        <end position="89"/>
    </location>
</feature>
<evidence type="ECO:0000256" key="1">
    <source>
        <dbReference type="SAM" id="MobiDB-lite"/>
    </source>
</evidence>
<dbReference type="Proteomes" id="UP000594261">
    <property type="component" value="Chromosome 7"/>
</dbReference>
<keyword evidence="3" id="KW-1185">Reference proteome</keyword>
<feature type="region of interest" description="Disordered" evidence="1">
    <location>
        <begin position="72"/>
        <end position="103"/>
    </location>
</feature>
<organism evidence="2 3">
    <name type="scientific">Quercus lobata</name>
    <name type="common">Valley oak</name>
    <dbReference type="NCBI Taxonomy" id="97700"/>
    <lineage>
        <taxon>Eukaryota</taxon>
        <taxon>Viridiplantae</taxon>
        <taxon>Streptophyta</taxon>
        <taxon>Embryophyta</taxon>
        <taxon>Tracheophyta</taxon>
        <taxon>Spermatophyta</taxon>
        <taxon>Magnoliopsida</taxon>
        <taxon>eudicotyledons</taxon>
        <taxon>Gunneridae</taxon>
        <taxon>Pentapetalae</taxon>
        <taxon>rosids</taxon>
        <taxon>fabids</taxon>
        <taxon>Fagales</taxon>
        <taxon>Fagaceae</taxon>
        <taxon>Quercus</taxon>
    </lineage>
</organism>
<sequence>MRYWARYVRKGEVKSGEVVLAIQHLLGCCILGETSQRRGDLPSIADIEVLERQCGAIPLRFCHVEYGRKGDAGHSVSMNHRAKKKVMRRQRAEMGYVPNPSDA</sequence>